<proteinExistence type="predicted"/>
<dbReference type="EMBL" id="JAIWYP010000062">
    <property type="protein sequence ID" value="KAH3690481.1"/>
    <property type="molecule type" value="Genomic_DNA"/>
</dbReference>
<reference evidence="1" key="2">
    <citation type="submission" date="2020-11" db="EMBL/GenBank/DDBJ databases">
        <authorList>
            <person name="McCartney M.A."/>
            <person name="Auch B."/>
            <person name="Kono T."/>
            <person name="Mallez S."/>
            <person name="Becker A."/>
            <person name="Gohl D.M."/>
            <person name="Silverstein K.A.T."/>
            <person name="Koren S."/>
            <person name="Bechman K.B."/>
            <person name="Herman A."/>
            <person name="Abrahante J.E."/>
            <person name="Garbe J."/>
        </authorList>
    </citation>
    <scope>NUCLEOTIDE SEQUENCE</scope>
    <source>
        <strain evidence="1">Duluth1</strain>
        <tissue evidence="1">Whole animal</tissue>
    </source>
</reference>
<dbReference type="Proteomes" id="UP000828390">
    <property type="component" value="Unassembled WGS sequence"/>
</dbReference>
<comment type="caution">
    <text evidence="1">The sequence shown here is derived from an EMBL/GenBank/DDBJ whole genome shotgun (WGS) entry which is preliminary data.</text>
</comment>
<sequence>MAQPAFNFTHDMFPRVKVLYAYQYEDDHKEQIHMEEGEIFYLLNQESNEPNN</sequence>
<evidence type="ECO:0000313" key="1">
    <source>
        <dbReference type="EMBL" id="KAH3690481.1"/>
    </source>
</evidence>
<evidence type="ECO:0008006" key="3">
    <source>
        <dbReference type="Google" id="ProtNLM"/>
    </source>
</evidence>
<keyword evidence="2" id="KW-1185">Reference proteome</keyword>
<gene>
    <name evidence="1" type="ORF">DPMN_191425</name>
</gene>
<protein>
    <recommendedName>
        <fullName evidence="3">SH3 domain-containing protein</fullName>
    </recommendedName>
</protein>
<accession>A0A9D3Y200</accession>
<dbReference type="AlphaFoldDB" id="A0A9D3Y200"/>
<evidence type="ECO:0000313" key="2">
    <source>
        <dbReference type="Proteomes" id="UP000828390"/>
    </source>
</evidence>
<organism evidence="1 2">
    <name type="scientific">Dreissena polymorpha</name>
    <name type="common">Zebra mussel</name>
    <name type="synonym">Mytilus polymorpha</name>
    <dbReference type="NCBI Taxonomy" id="45954"/>
    <lineage>
        <taxon>Eukaryota</taxon>
        <taxon>Metazoa</taxon>
        <taxon>Spiralia</taxon>
        <taxon>Lophotrochozoa</taxon>
        <taxon>Mollusca</taxon>
        <taxon>Bivalvia</taxon>
        <taxon>Autobranchia</taxon>
        <taxon>Heteroconchia</taxon>
        <taxon>Euheterodonta</taxon>
        <taxon>Imparidentia</taxon>
        <taxon>Neoheterodontei</taxon>
        <taxon>Myida</taxon>
        <taxon>Dreissenoidea</taxon>
        <taxon>Dreissenidae</taxon>
        <taxon>Dreissena</taxon>
    </lineage>
</organism>
<name>A0A9D3Y200_DREPO</name>
<reference evidence="1" key="1">
    <citation type="journal article" date="2019" name="bioRxiv">
        <title>The Genome of the Zebra Mussel, Dreissena polymorpha: A Resource for Invasive Species Research.</title>
        <authorList>
            <person name="McCartney M.A."/>
            <person name="Auch B."/>
            <person name="Kono T."/>
            <person name="Mallez S."/>
            <person name="Zhang Y."/>
            <person name="Obille A."/>
            <person name="Becker A."/>
            <person name="Abrahante J.E."/>
            <person name="Garbe J."/>
            <person name="Badalamenti J.P."/>
            <person name="Herman A."/>
            <person name="Mangelson H."/>
            <person name="Liachko I."/>
            <person name="Sullivan S."/>
            <person name="Sone E.D."/>
            <person name="Koren S."/>
            <person name="Silverstein K.A.T."/>
            <person name="Beckman K.B."/>
            <person name="Gohl D.M."/>
        </authorList>
    </citation>
    <scope>NUCLEOTIDE SEQUENCE</scope>
    <source>
        <strain evidence="1">Duluth1</strain>
        <tissue evidence="1">Whole animal</tissue>
    </source>
</reference>